<evidence type="ECO:0000256" key="3">
    <source>
        <dbReference type="ARBA" id="ARBA00022989"/>
    </source>
</evidence>
<keyword evidence="7" id="KW-1185">Reference proteome</keyword>
<dbReference type="InterPro" id="IPR007318">
    <property type="entry name" value="Phopholipid_MeTrfase"/>
</dbReference>
<keyword evidence="3 5" id="KW-1133">Transmembrane helix</keyword>
<dbReference type="AlphaFoldDB" id="A0A8J7K217"/>
<evidence type="ECO:0000313" key="7">
    <source>
        <dbReference type="Proteomes" id="UP000604481"/>
    </source>
</evidence>
<proteinExistence type="predicted"/>
<organism evidence="6 7">
    <name type="scientific">Chitinilyticum piscinae</name>
    <dbReference type="NCBI Taxonomy" id="2866724"/>
    <lineage>
        <taxon>Bacteria</taxon>
        <taxon>Pseudomonadati</taxon>
        <taxon>Pseudomonadota</taxon>
        <taxon>Betaproteobacteria</taxon>
        <taxon>Neisseriales</taxon>
        <taxon>Chitinibacteraceae</taxon>
        <taxon>Chitinilyticum</taxon>
    </lineage>
</organism>
<dbReference type="EMBL" id="JADFUA010000006">
    <property type="protein sequence ID" value="MBE9609971.1"/>
    <property type="molecule type" value="Genomic_DNA"/>
</dbReference>
<name>A0A8J7K217_9NEIS</name>
<dbReference type="GO" id="GO:0012505">
    <property type="term" value="C:endomembrane system"/>
    <property type="evidence" value="ECO:0007669"/>
    <property type="project" value="UniProtKB-SubCell"/>
</dbReference>
<dbReference type="PANTHER" id="PTHR12714:SF24">
    <property type="entry name" value="SLR1182 PROTEIN"/>
    <property type="match status" value="1"/>
</dbReference>
<evidence type="ECO:0000256" key="1">
    <source>
        <dbReference type="ARBA" id="ARBA00004127"/>
    </source>
</evidence>
<dbReference type="GO" id="GO:0016740">
    <property type="term" value="F:transferase activity"/>
    <property type="evidence" value="ECO:0007669"/>
    <property type="project" value="UniProtKB-ARBA"/>
</dbReference>
<comment type="subcellular location">
    <subcellularLocation>
        <location evidence="1">Endomembrane system</location>
        <topology evidence="1">Multi-pass membrane protein</topology>
    </subcellularLocation>
</comment>
<dbReference type="Pfam" id="PF04191">
    <property type="entry name" value="PEMT"/>
    <property type="match status" value="1"/>
</dbReference>
<keyword evidence="4 5" id="KW-0472">Membrane</keyword>
<evidence type="ECO:0000256" key="4">
    <source>
        <dbReference type="ARBA" id="ARBA00023136"/>
    </source>
</evidence>
<feature type="transmembrane region" description="Helical" evidence="5">
    <location>
        <begin position="39"/>
        <end position="60"/>
    </location>
</feature>
<protein>
    <submittedName>
        <fullName evidence="6">Isoprenylcysteine carboxylmethyltransferase family protein</fullName>
    </submittedName>
</protein>
<keyword evidence="2 5" id="KW-0812">Transmembrane</keyword>
<evidence type="ECO:0000256" key="2">
    <source>
        <dbReference type="ARBA" id="ARBA00022692"/>
    </source>
</evidence>
<gene>
    <name evidence="6" type="ORF">INR99_11515</name>
</gene>
<accession>A0A8J7K217</accession>
<comment type="caution">
    <text evidence="6">The sequence shown here is derived from an EMBL/GenBank/DDBJ whole genome shotgun (WGS) entry which is preliminary data.</text>
</comment>
<evidence type="ECO:0000313" key="6">
    <source>
        <dbReference type="EMBL" id="MBE9609971.1"/>
    </source>
</evidence>
<feature type="transmembrane region" description="Helical" evidence="5">
    <location>
        <begin position="91"/>
        <end position="115"/>
    </location>
</feature>
<dbReference type="PANTHER" id="PTHR12714">
    <property type="entry name" value="PROTEIN-S ISOPRENYLCYSTEINE O-METHYLTRANSFERASE"/>
    <property type="match status" value="1"/>
</dbReference>
<sequence length="153" mass="17186">MHALELKIMPMPLTAVVGLLMWGLATALPGLQIVLPMHGVTALLLALAGLLLVFGSAVFFRRARTTLDPRQPAQADTLITKGLFRISRNPIYLGFLLLLLAWFEYLANLACLPLLPAFVYYLNRFQIIPEERALTARFGAAYQAYCQQVRRWL</sequence>
<reference evidence="6 7" key="1">
    <citation type="submission" date="2020-10" db="EMBL/GenBank/DDBJ databases">
        <title>The genome sequence of Chitinilyticum litopenaei 4Y14.</title>
        <authorList>
            <person name="Liu Y."/>
        </authorList>
    </citation>
    <scope>NUCLEOTIDE SEQUENCE [LARGE SCALE GENOMIC DNA]</scope>
    <source>
        <strain evidence="6 7">4Y14</strain>
    </source>
</reference>
<dbReference type="Gene3D" id="1.20.120.1630">
    <property type="match status" value="1"/>
</dbReference>
<dbReference type="Proteomes" id="UP000604481">
    <property type="component" value="Unassembled WGS sequence"/>
</dbReference>
<evidence type="ECO:0000256" key="5">
    <source>
        <dbReference type="SAM" id="Phobius"/>
    </source>
</evidence>